<dbReference type="Proteomes" id="UP000319732">
    <property type="component" value="Unassembled WGS sequence"/>
</dbReference>
<name>A0A545TLV4_9GAMM</name>
<protein>
    <submittedName>
        <fullName evidence="1">Uncharacterized protein</fullName>
    </submittedName>
</protein>
<gene>
    <name evidence="1" type="ORF">FKG94_14245</name>
</gene>
<accession>A0A545TLV4</accession>
<evidence type="ECO:0000313" key="1">
    <source>
        <dbReference type="EMBL" id="TQV78225.1"/>
    </source>
</evidence>
<dbReference type="AlphaFoldDB" id="A0A545TLV4"/>
<dbReference type="OrthoDB" id="7069412at2"/>
<organism evidence="1 2">
    <name type="scientific">Exilibacterium tricleocarpae</name>
    <dbReference type="NCBI Taxonomy" id="2591008"/>
    <lineage>
        <taxon>Bacteria</taxon>
        <taxon>Pseudomonadati</taxon>
        <taxon>Pseudomonadota</taxon>
        <taxon>Gammaproteobacteria</taxon>
        <taxon>Cellvibrionales</taxon>
        <taxon>Cellvibrionaceae</taxon>
        <taxon>Exilibacterium</taxon>
    </lineage>
</organism>
<sequence length="118" mass="12832">MDNLEYYAAGREGSSADTDQMTLKVLDLSDLMPIQSISLAVQDVVDTLKNRATINTTAVGSAYAKWLANPAMGTDYQQLIETATTEPPTSKLTQLTETLELLHKLKDAQHYSGSDHSG</sequence>
<proteinExistence type="predicted"/>
<dbReference type="RefSeq" id="WP_142905005.1">
    <property type="nucleotide sequence ID" value="NZ_ML660094.1"/>
</dbReference>
<keyword evidence="2" id="KW-1185">Reference proteome</keyword>
<evidence type="ECO:0000313" key="2">
    <source>
        <dbReference type="Proteomes" id="UP000319732"/>
    </source>
</evidence>
<reference evidence="1 2" key="1">
    <citation type="submission" date="2019-06" db="EMBL/GenBank/DDBJ databases">
        <title>Whole genome sequence for Cellvibrionaceae sp. R142.</title>
        <authorList>
            <person name="Wang G."/>
        </authorList>
    </citation>
    <scope>NUCLEOTIDE SEQUENCE [LARGE SCALE GENOMIC DNA]</scope>
    <source>
        <strain evidence="1 2">R142</strain>
    </source>
</reference>
<dbReference type="EMBL" id="VHSG01000013">
    <property type="protein sequence ID" value="TQV78225.1"/>
    <property type="molecule type" value="Genomic_DNA"/>
</dbReference>
<comment type="caution">
    <text evidence="1">The sequence shown here is derived from an EMBL/GenBank/DDBJ whole genome shotgun (WGS) entry which is preliminary data.</text>
</comment>